<organism evidence="24 25">
    <name type="scientific">Catharus ustulatus</name>
    <name type="common">Russet-backed thrush</name>
    <name type="synonym">Hylocichla ustulatus</name>
    <dbReference type="NCBI Taxonomy" id="91951"/>
    <lineage>
        <taxon>Eukaryota</taxon>
        <taxon>Metazoa</taxon>
        <taxon>Chordata</taxon>
        <taxon>Craniata</taxon>
        <taxon>Vertebrata</taxon>
        <taxon>Euteleostomi</taxon>
        <taxon>Archelosauria</taxon>
        <taxon>Archosauria</taxon>
        <taxon>Dinosauria</taxon>
        <taxon>Saurischia</taxon>
        <taxon>Theropoda</taxon>
        <taxon>Coelurosauria</taxon>
        <taxon>Aves</taxon>
        <taxon>Neognathae</taxon>
        <taxon>Neoaves</taxon>
        <taxon>Telluraves</taxon>
        <taxon>Australaves</taxon>
        <taxon>Passeriformes</taxon>
        <taxon>Turdidae</taxon>
        <taxon>Catharus</taxon>
    </lineage>
</organism>
<evidence type="ECO:0000259" key="22">
    <source>
        <dbReference type="PROSITE" id="PS50011"/>
    </source>
</evidence>
<gene>
    <name evidence="24" type="primary">MASTL</name>
</gene>
<evidence type="ECO:0000256" key="12">
    <source>
        <dbReference type="ARBA" id="ARBA00022776"/>
    </source>
</evidence>
<feature type="domain" description="Protein kinase" evidence="22">
    <location>
        <begin position="38"/>
        <end position="809"/>
    </location>
</feature>
<dbReference type="PROSITE" id="PS51285">
    <property type="entry name" value="AGC_KINASE_CTER"/>
    <property type="match status" value="1"/>
</dbReference>
<keyword evidence="6" id="KW-0963">Cytoplasm</keyword>
<dbReference type="GO" id="GO:0004674">
    <property type="term" value="F:protein serine/threonine kinase activity"/>
    <property type="evidence" value="ECO:0007669"/>
    <property type="project" value="UniProtKB-KW"/>
</dbReference>
<evidence type="ECO:0000256" key="16">
    <source>
        <dbReference type="ARBA" id="ARBA00023242"/>
    </source>
</evidence>
<evidence type="ECO:0000256" key="21">
    <source>
        <dbReference type="SAM" id="MobiDB-lite"/>
    </source>
</evidence>
<evidence type="ECO:0000259" key="23">
    <source>
        <dbReference type="PROSITE" id="PS51285"/>
    </source>
</evidence>
<comment type="catalytic activity">
    <reaction evidence="19">
        <text>L-threonyl-[protein] + ATP = O-phospho-L-threonyl-[protein] + ADP + H(+)</text>
        <dbReference type="Rhea" id="RHEA:46608"/>
        <dbReference type="Rhea" id="RHEA-COMP:11060"/>
        <dbReference type="Rhea" id="RHEA-COMP:11605"/>
        <dbReference type="ChEBI" id="CHEBI:15378"/>
        <dbReference type="ChEBI" id="CHEBI:30013"/>
        <dbReference type="ChEBI" id="CHEBI:30616"/>
        <dbReference type="ChEBI" id="CHEBI:61977"/>
        <dbReference type="ChEBI" id="CHEBI:456216"/>
        <dbReference type="EC" id="2.7.11.1"/>
    </reaction>
</comment>
<dbReference type="InterPro" id="IPR011009">
    <property type="entry name" value="Kinase-like_dom_sf"/>
</dbReference>
<keyword evidence="15" id="KW-0206">Cytoskeleton</keyword>
<dbReference type="PROSITE" id="PS50011">
    <property type="entry name" value="PROTEIN_KINASE_DOM"/>
    <property type="match status" value="1"/>
</dbReference>
<feature type="compositionally biased region" description="Basic and acidic residues" evidence="21">
    <location>
        <begin position="412"/>
        <end position="426"/>
    </location>
</feature>
<keyword evidence="14" id="KW-0067">ATP-binding</keyword>
<feature type="compositionally biased region" description="Low complexity" evidence="21">
    <location>
        <begin position="13"/>
        <end position="25"/>
    </location>
</feature>
<dbReference type="SMART" id="SM00220">
    <property type="entry name" value="S_TKc"/>
    <property type="match status" value="1"/>
</dbReference>
<keyword evidence="11" id="KW-0547">Nucleotide-binding</keyword>
<comment type="catalytic activity">
    <reaction evidence="20">
        <text>L-seryl-[protein] + ATP = O-phospho-L-seryl-[protein] + ADP + H(+)</text>
        <dbReference type="Rhea" id="RHEA:17989"/>
        <dbReference type="Rhea" id="RHEA-COMP:9863"/>
        <dbReference type="Rhea" id="RHEA-COMP:11604"/>
        <dbReference type="ChEBI" id="CHEBI:15378"/>
        <dbReference type="ChEBI" id="CHEBI:29999"/>
        <dbReference type="ChEBI" id="CHEBI:30616"/>
        <dbReference type="ChEBI" id="CHEBI:83421"/>
        <dbReference type="ChEBI" id="CHEBI:456216"/>
        <dbReference type="EC" id="2.7.11.1"/>
    </reaction>
</comment>
<feature type="compositionally biased region" description="Low complexity" evidence="21">
    <location>
        <begin position="297"/>
        <end position="313"/>
    </location>
</feature>
<dbReference type="FunFam" id="3.30.200.20:FF:000277">
    <property type="entry name" value="serine/threonine-protein kinase greatwall isoform X1"/>
    <property type="match status" value="1"/>
</dbReference>
<keyword evidence="7" id="KW-0723">Serine/threonine-protein kinase</keyword>
<dbReference type="Pfam" id="PF00069">
    <property type="entry name" value="Pkinase"/>
    <property type="match status" value="2"/>
</dbReference>
<dbReference type="SUPFAM" id="SSF56112">
    <property type="entry name" value="Protein kinase-like (PK-like)"/>
    <property type="match status" value="1"/>
</dbReference>
<keyword evidence="12" id="KW-0498">Mitosis</keyword>
<proteinExistence type="inferred from homology"/>
<evidence type="ECO:0000256" key="6">
    <source>
        <dbReference type="ARBA" id="ARBA00022490"/>
    </source>
</evidence>
<dbReference type="GO" id="GO:0005634">
    <property type="term" value="C:nucleus"/>
    <property type="evidence" value="ECO:0007669"/>
    <property type="project" value="UniProtKB-SubCell"/>
</dbReference>
<dbReference type="InterPro" id="IPR050236">
    <property type="entry name" value="Ser_Thr_kinase_AGC"/>
</dbReference>
<evidence type="ECO:0000256" key="14">
    <source>
        <dbReference type="ARBA" id="ARBA00022840"/>
    </source>
</evidence>
<dbReference type="AlphaFoldDB" id="A0A8C3XWU6"/>
<dbReference type="FunFam" id="1.10.510.10:FF:000484">
    <property type="entry name" value="Serine/threonine-protein kinase greatwall, putative"/>
    <property type="match status" value="1"/>
</dbReference>
<evidence type="ECO:0000256" key="2">
    <source>
        <dbReference type="ARBA" id="ARBA00004300"/>
    </source>
</evidence>
<dbReference type="PANTHER" id="PTHR24356:SF1">
    <property type="entry name" value="SERINE_THREONINE-PROTEIN KINASE GREATWALL"/>
    <property type="match status" value="1"/>
</dbReference>
<dbReference type="InterPro" id="IPR008271">
    <property type="entry name" value="Ser/Thr_kinase_AS"/>
</dbReference>
<evidence type="ECO:0000256" key="9">
    <source>
        <dbReference type="ARBA" id="ARBA00022618"/>
    </source>
</evidence>
<feature type="region of interest" description="Disordered" evidence="21">
    <location>
        <begin position="399"/>
        <end position="426"/>
    </location>
</feature>
<dbReference type="GO" id="GO:0051301">
    <property type="term" value="P:cell division"/>
    <property type="evidence" value="ECO:0007669"/>
    <property type="project" value="UniProtKB-KW"/>
</dbReference>
<feature type="domain" description="AGC-kinase C-terminal" evidence="23">
    <location>
        <begin position="810"/>
        <end position="853"/>
    </location>
</feature>
<dbReference type="PROSITE" id="PS00108">
    <property type="entry name" value="PROTEIN_KINASE_ST"/>
    <property type="match status" value="1"/>
</dbReference>
<evidence type="ECO:0000256" key="13">
    <source>
        <dbReference type="ARBA" id="ARBA00022777"/>
    </source>
</evidence>
<dbReference type="Gene3D" id="1.10.510.10">
    <property type="entry name" value="Transferase(Phosphotransferase) domain 1"/>
    <property type="match status" value="2"/>
</dbReference>
<feature type="region of interest" description="Disordered" evidence="21">
    <location>
        <begin position="1"/>
        <end position="30"/>
    </location>
</feature>
<dbReference type="Proteomes" id="UP000694563">
    <property type="component" value="Chromosome 1"/>
</dbReference>
<evidence type="ECO:0000313" key="25">
    <source>
        <dbReference type="Proteomes" id="UP000694563"/>
    </source>
</evidence>
<keyword evidence="16" id="KW-0539">Nucleus</keyword>
<comment type="similarity">
    <text evidence="3">Belongs to the protein kinase superfamily. AGC Ser/Thr protein kinase family.</text>
</comment>
<evidence type="ECO:0000256" key="17">
    <source>
        <dbReference type="ARBA" id="ARBA00023306"/>
    </source>
</evidence>
<keyword evidence="10" id="KW-0808">Transferase</keyword>
<evidence type="ECO:0000256" key="8">
    <source>
        <dbReference type="ARBA" id="ARBA00022553"/>
    </source>
</evidence>
<evidence type="ECO:0000256" key="4">
    <source>
        <dbReference type="ARBA" id="ARBA00012513"/>
    </source>
</evidence>
<keyword evidence="25" id="KW-1185">Reference proteome</keyword>
<feature type="region of interest" description="Disordered" evidence="21">
    <location>
        <begin position="582"/>
        <end position="606"/>
    </location>
</feature>
<feature type="compositionally biased region" description="Basic and acidic residues" evidence="21">
    <location>
        <begin position="594"/>
        <end position="606"/>
    </location>
</feature>
<feature type="compositionally biased region" description="Basic and acidic residues" evidence="21">
    <location>
        <begin position="321"/>
        <end position="332"/>
    </location>
</feature>
<feature type="region of interest" description="Disordered" evidence="21">
    <location>
        <begin position="292"/>
        <end position="338"/>
    </location>
</feature>
<dbReference type="Gene3D" id="3.30.200.20">
    <property type="entry name" value="Phosphorylase Kinase, domain 1"/>
    <property type="match status" value="2"/>
</dbReference>
<evidence type="ECO:0000256" key="10">
    <source>
        <dbReference type="ARBA" id="ARBA00022679"/>
    </source>
</evidence>
<keyword evidence="8" id="KW-0597">Phosphoprotein</keyword>
<dbReference type="GO" id="GO:0005524">
    <property type="term" value="F:ATP binding"/>
    <property type="evidence" value="ECO:0007669"/>
    <property type="project" value="UniProtKB-KW"/>
</dbReference>
<dbReference type="Ensembl" id="ENSCUST00005000490.1">
    <property type="protein sequence ID" value="ENSCUSP00005000461.1"/>
    <property type="gene ID" value="ENSCUSG00005000332.1"/>
</dbReference>
<dbReference type="InterPro" id="IPR000719">
    <property type="entry name" value="Prot_kinase_dom"/>
</dbReference>
<evidence type="ECO:0000256" key="7">
    <source>
        <dbReference type="ARBA" id="ARBA00022527"/>
    </source>
</evidence>
<dbReference type="FunFam" id="1.10.510.10:FF:000278">
    <property type="entry name" value="serine/threonine-protein kinase greatwall isoform X1"/>
    <property type="match status" value="1"/>
</dbReference>
<keyword evidence="17" id="KW-0131">Cell cycle</keyword>
<reference evidence="24" key="1">
    <citation type="submission" date="2020-10" db="EMBL/GenBank/DDBJ databases">
        <title>Catharus ustulatus (Swainson's thrush) genome, bCatUst1, primary haplotype v2.</title>
        <authorList>
            <person name="Delmore K."/>
            <person name="Vafadar M."/>
            <person name="Formenti G."/>
            <person name="Chow W."/>
            <person name="Pelan S."/>
            <person name="Howe K."/>
            <person name="Rhie A."/>
            <person name="Mountcastle J."/>
            <person name="Haase B."/>
            <person name="Fedrigo O."/>
            <person name="Jarvis E.D."/>
        </authorList>
    </citation>
    <scope>NUCLEOTIDE SEQUENCE [LARGE SCALE GENOMIC DNA]</scope>
</reference>
<evidence type="ECO:0000256" key="1">
    <source>
        <dbReference type="ARBA" id="ARBA00004123"/>
    </source>
</evidence>
<keyword evidence="13" id="KW-0418">Kinase</keyword>
<evidence type="ECO:0000256" key="20">
    <source>
        <dbReference type="ARBA" id="ARBA00048679"/>
    </source>
</evidence>
<reference evidence="24" key="3">
    <citation type="submission" date="2025-09" db="UniProtKB">
        <authorList>
            <consortium name="Ensembl"/>
        </authorList>
    </citation>
    <scope>IDENTIFICATION</scope>
</reference>
<evidence type="ECO:0000256" key="15">
    <source>
        <dbReference type="ARBA" id="ARBA00023212"/>
    </source>
</evidence>
<evidence type="ECO:0000256" key="3">
    <source>
        <dbReference type="ARBA" id="ARBA00009903"/>
    </source>
</evidence>
<dbReference type="GO" id="GO:0005813">
    <property type="term" value="C:centrosome"/>
    <property type="evidence" value="ECO:0007669"/>
    <property type="project" value="UniProtKB-SubCell"/>
</dbReference>
<reference evidence="24" key="2">
    <citation type="submission" date="2025-08" db="UniProtKB">
        <authorList>
            <consortium name="Ensembl"/>
        </authorList>
    </citation>
    <scope>IDENTIFICATION</scope>
</reference>
<name>A0A8C3XWU6_CATUS</name>
<feature type="region of interest" description="Disordered" evidence="21">
    <location>
        <begin position="234"/>
        <end position="262"/>
    </location>
</feature>
<sequence>MAPEPPAGERGDAAGPSAATAAGPTRVEVPRPPSIEEFTIVKPISRGAFGKVYLGRKAGRLYAVKVMKKADMINKNMVHQVQAERDALALSKSPFIVHLYYSLQSANNIYLVMEYLIGGDVKSLLHIYGYFDEEMAVKYISEAALALDYLHRHGIIHRDLKPDNMLISNQGHIKLTDFGLSRVTLNREINMIDILTTPSMAKPKQDYSRTPGQLLSLISSLGFYTPPVGVKVPGHKSSQSSGSLHGVVSPVPMAQKENTPRSTKLFKTHLDNSQLTPVMPARSLTPTLLQSRNRFGSSSVSSQSHTHMSSVESENWSSPRWGKDQSEDDPRFTTRKISNSGSDVLSNVLLPNSKGIEVLKKKELESAISPIASNDSGSRQNLGSELFVNKRDISYKTAENSRLQQSLSRQNEPVKEEEMFEKPGVKRSFESVDTSPCQEFNYVKKSNAEYKRGCQISEFPANKGTGLTTEIQSLMLCNDGCLCDTCKSKEGIRSFISNQETVERSLTPTVAKNLMCDLDADSGKDDEKEYMNSSFLCTDDEKPSDVFTADSDLLPEVSVTESHLEKQLLDLDRSVKDLSFEEPKPEGVLITSPESRDASQDGEEAHALQDCKPLHQKMDNDQNLLKKNAVVFRSYNSPINISNISEPCSMTSLDIVDLSPACSGSYPTAITPLQKGRPYHIYQTPLRGDAGTPYRTPKSVRRGAAPVEGERILGTPDYLAPELLLTQPHGSAVDWWALGVCLFEFLTGIPPFNDETPTQVFQNILKRDIPWPEAEEKLSDNAQNAIDILLTIDTTKRAGLKELKHHPLFHGVDWDNLQNQTMPFIPQPDDETDTSYFEARNNAQHLTVSGFSL</sequence>
<feature type="compositionally biased region" description="Polar residues" evidence="21">
    <location>
        <begin position="399"/>
        <end position="411"/>
    </location>
</feature>
<evidence type="ECO:0000256" key="19">
    <source>
        <dbReference type="ARBA" id="ARBA00047899"/>
    </source>
</evidence>
<dbReference type="InterPro" id="IPR000961">
    <property type="entry name" value="AGC-kinase_C"/>
</dbReference>
<evidence type="ECO:0000256" key="18">
    <source>
        <dbReference type="ARBA" id="ARBA00033099"/>
    </source>
</evidence>
<accession>A0A8C3XWU6</accession>
<comment type="subcellular location">
    <subcellularLocation>
        <location evidence="2">Cytoplasm</location>
        <location evidence="2">Cytoskeleton</location>
        <location evidence="2">Microtubule organizing center</location>
        <location evidence="2">Centrosome</location>
    </subcellularLocation>
    <subcellularLocation>
        <location evidence="1">Nucleus</location>
    </subcellularLocation>
</comment>
<dbReference type="PANTHER" id="PTHR24356">
    <property type="entry name" value="SERINE/THREONINE-PROTEIN KINASE"/>
    <property type="match status" value="1"/>
</dbReference>
<dbReference type="EC" id="2.7.11.1" evidence="4"/>
<protein>
    <recommendedName>
        <fullName evidence="5">Serine/threonine-protein kinase greatwall</fullName>
        <ecNumber evidence="4">2.7.11.1</ecNumber>
    </recommendedName>
    <alternativeName>
        <fullName evidence="18">Microtubule-associated serine/threonine-protein kinase-like</fullName>
    </alternativeName>
</protein>
<evidence type="ECO:0000256" key="5">
    <source>
        <dbReference type="ARBA" id="ARBA00022148"/>
    </source>
</evidence>
<keyword evidence="9" id="KW-0132">Cell division</keyword>
<dbReference type="GO" id="GO:0035556">
    <property type="term" value="P:intracellular signal transduction"/>
    <property type="evidence" value="ECO:0007669"/>
    <property type="project" value="TreeGrafter"/>
</dbReference>
<evidence type="ECO:0000256" key="11">
    <source>
        <dbReference type="ARBA" id="ARBA00022741"/>
    </source>
</evidence>
<evidence type="ECO:0000313" key="24">
    <source>
        <dbReference type="Ensembl" id="ENSCUSP00005000461.1"/>
    </source>
</evidence>